<gene>
    <name evidence="1" type="ORF">ACFFI0_22685</name>
</gene>
<dbReference type="EMBL" id="JBHLWO010000004">
    <property type="protein sequence ID" value="MFC0321146.1"/>
    <property type="molecule type" value="Genomic_DNA"/>
</dbReference>
<accession>A0ABV6HR27</accession>
<comment type="caution">
    <text evidence="1">The sequence shown here is derived from an EMBL/GenBank/DDBJ whole genome shotgun (WGS) entry which is preliminary data.</text>
</comment>
<evidence type="ECO:0000313" key="1">
    <source>
        <dbReference type="EMBL" id="MFC0321146.1"/>
    </source>
</evidence>
<dbReference type="Proteomes" id="UP001589774">
    <property type="component" value="Unassembled WGS sequence"/>
</dbReference>
<dbReference type="RefSeq" id="WP_130858258.1">
    <property type="nucleotide sequence ID" value="NZ_JBHLWO010000004.1"/>
</dbReference>
<keyword evidence="2" id="KW-1185">Reference proteome</keyword>
<proteinExistence type="predicted"/>
<dbReference type="InterPro" id="IPR018534">
    <property type="entry name" value="Tet_reg_excision_RteC"/>
</dbReference>
<reference evidence="1 2" key="1">
    <citation type="submission" date="2024-09" db="EMBL/GenBank/DDBJ databases">
        <authorList>
            <person name="Sun Q."/>
            <person name="Mori K."/>
        </authorList>
    </citation>
    <scope>NUCLEOTIDE SEQUENCE [LARGE SCALE GENOMIC DNA]</scope>
    <source>
        <strain evidence="1 2">CCM 7765</strain>
    </source>
</reference>
<sequence length="287" mass="33901">MILEIANNLYRQLSDELAMIEQEEITDKLEIAKKLLTARSYLVELKNRTVNYTFSSEQEEIAFFKTKKPTFISQVLYYSARQRIELTKPEGTADQLKKYYRYLLKGIEKFYRDNRELHSYHRSGADHLDRLLFMRSSTEPPSWLCPVRIDYDERFSTPADYLIGKILSNERMTTYLRKLIDGKDNVTDIEAGNDMVWTGESINLLETAYGWYCTGQINKGHAGIGEIVRKLEILFNVKIGRPYRRFAEIKQRKRLSRTKYIDEMGKAIIQKLDDEDAYRPDIQNRRF</sequence>
<organism evidence="1 2">
    <name type="scientific">Olivibacter oleidegradans</name>
    <dbReference type="NCBI Taxonomy" id="760123"/>
    <lineage>
        <taxon>Bacteria</taxon>
        <taxon>Pseudomonadati</taxon>
        <taxon>Bacteroidota</taxon>
        <taxon>Sphingobacteriia</taxon>
        <taxon>Sphingobacteriales</taxon>
        <taxon>Sphingobacteriaceae</taxon>
        <taxon>Olivibacter</taxon>
    </lineage>
</organism>
<protein>
    <submittedName>
        <fullName evidence="1">RteC domain-containing protein</fullName>
    </submittedName>
</protein>
<evidence type="ECO:0000313" key="2">
    <source>
        <dbReference type="Proteomes" id="UP001589774"/>
    </source>
</evidence>
<name>A0ABV6HR27_9SPHI</name>
<dbReference type="Pfam" id="PF09357">
    <property type="entry name" value="RteC"/>
    <property type="match status" value="1"/>
</dbReference>